<dbReference type="Proteomes" id="UP000077202">
    <property type="component" value="Unassembled WGS sequence"/>
</dbReference>
<sequence>MEKMMMMVVRVANRSPMALVNRVEQCRLRVDLVVSTPLVSSLPIGTVMAMARCDRRDIRHPWSSWDVTRRLLTVAAHAVGEVFHAEVTTKESTETPSLNDVT</sequence>
<dbReference type="AlphaFoldDB" id="A0A176W5H0"/>
<evidence type="ECO:0000313" key="2">
    <source>
        <dbReference type="Proteomes" id="UP000077202"/>
    </source>
</evidence>
<protein>
    <submittedName>
        <fullName evidence="1">Uncharacterized protein</fullName>
    </submittedName>
</protein>
<reference evidence="1" key="1">
    <citation type="submission" date="2016-03" db="EMBL/GenBank/DDBJ databases">
        <title>Mechanisms controlling the formation of the plant cell surface in tip-growing cells are functionally conserved among land plants.</title>
        <authorList>
            <person name="Honkanen S."/>
            <person name="Jones V.A."/>
            <person name="Morieri G."/>
            <person name="Champion C."/>
            <person name="Hetherington A.J."/>
            <person name="Kelly S."/>
            <person name="Saint-Marcoux D."/>
            <person name="Proust H."/>
            <person name="Prescott H."/>
            <person name="Dolan L."/>
        </authorList>
    </citation>
    <scope>NUCLEOTIDE SEQUENCE [LARGE SCALE GENOMIC DNA]</scope>
    <source>
        <tissue evidence="1">Whole gametophyte</tissue>
    </source>
</reference>
<accession>A0A176W5H0</accession>
<evidence type="ECO:0000313" key="1">
    <source>
        <dbReference type="EMBL" id="OAE27851.1"/>
    </source>
</evidence>
<keyword evidence="2" id="KW-1185">Reference proteome</keyword>
<proteinExistence type="predicted"/>
<comment type="caution">
    <text evidence="1">The sequence shown here is derived from an EMBL/GenBank/DDBJ whole genome shotgun (WGS) entry which is preliminary data.</text>
</comment>
<gene>
    <name evidence="1" type="ORF">AXG93_1881s1430</name>
</gene>
<organism evidence="1 2">
    <name type="scientific">Marchantia polymorpha subsp. ruderalis</name>
    <dbReference type="NCBI Taxonomy" id="1480154"/>
    <lineage>
        <taxon>Eukaryota</taxon>
        <taxon>Viridiplantae</taxon>
        <taxon>Streptophyta</taxon>
        <taxon>Embryophyta</taxon>
        <taxon>Marchantiophyta</taxon>
        <taxon>Marchantiopsida</taxon>
        <taxon>Marchantiidae</taxon>
        <taxon>Marchantiales</taxon>
        <taxon>Marchantiaceae</taxon>
        <taxon>Marchantia</taxon>
    </lineage>
</organism>
<dbReference type="EMBL" id="LVLJ01001819">
    <property type="protein sequence ID" value="OAE27851.1"/>
    <property type="molecule type" value="Genomic_DNA"/>
</dbReference>
<name>A0A176W5H0_MARPO</name>